<keyword evidence="4" id="KW-1133">Transmembrane helix</keyword>
<name>A0AB39HQ38_9BACI</name>
<dbReference type="RefSeq" id="WP_368653455.1">
    <property type="nucleotide sequence ID" value="NZ_CP162599.1"/>
</dbReference>
<keyword evidence="3" id="KW-0813">Transport</keyword>
<evidence type="ECO:0000313" key="5">
    <source>
        <dbReference type="EMBL" id="XDK32767.1"/>
    </source>
</evidence>
<dbReference type="NCBIfam" id="NF009314">
    <property type="entry name" value="PRK12674.1-2"/>
    <property type="match status" value="1"/>
</dbReference>
<dbReference type="GO" id="GO:0016020">
    <property type="term" value="C:membrane"/>
    <property type="evidence" value="ECO:0007669"/>
    <property type="project" value="UniProtKB-SubCell"/>
</dbReference>
<evidence type="ECO:0000256" key="1">
    <source>
        <dbReference type="ARBA" id="ARBA00004141"/>
    </source>
</evidence>
<organism evidence="5">
    <name type="scientific">Ornithinibacillus sp. 4-3</name>
    <dbReference type="NCBI Taxonomy" id="3231488"/>
    <lineage>
        <taxon>Bacteria</taxon>
        <taxon>Bacillati</taxon>
        <taxon>Bacillota</taxon>
        <taxon>Bacilli</taxon>
        <taxon>Bacillales</taxon>
        <taxon>Bacillaceae</taxon>
        <taxon>Ornithinibacillus</taxon>
    </lineage>
</organism>
<dbReference type="NCBIfam" id="NF009236">
    <property type="entry name" value="PRK12586.1"/>
    <property type="match status" value="1"/>
</dbReference>
<dbReference type="AlphaFoldDB" id="A0AB39HQ38"/>
<dbReference type="Pfam" id="PF03334">
    <property type="entry name" value="PhaG_MnhG_YufB"/>
    <property type="match status" value="1"/>
</dbReference>
<sequence length="132" mass="14622">MSVSEILEFIIALIILFGGVLSVLSAIGMIRFPDIYTRAHAATKTTTVAVLITLIGVFLYFWLTEGFVSIRLILGIVFVFITAPVAGHLILRAAYRAKVKMTDATIEDELKDYLAQEEKSEGSLKKENEVIE</sequence>
<dbReference type="NCBIfam" id="TIGR01300">
    <property type="entry name" value="CPA3_mnhG_phaG"/>
    <property type="match status" value="1"/>
</dbReference>
<evidence type="ECO:0000256" key="3">
    <source>
        <dbReference type="ARBA" id="ARBA00022449"/>
    </source>
</evidence>
<evidence type="ECO:0000256" key="2">
    <source>
        <dbReference type="ARBA" id="ARBA00008404"/>
    </source>
</evidence>
<dbReference type="GO" id="GO:0015385">
    <property type="term" value="F:sodium:proton antiporter activity"/>
    <property type="evidence" value="ECO:0007669"/>
    <property type="project" value="TreeGrafter"/>
</dbReference>
<gene>
    <name evidence="5" type="ORF">AB4Y30_17430</name>
</gene>
<dbReference type="PANTHER" id="PTHR34703:SF1">
    <property type="entry name" value="ANTIPORTER SUBUNIT MNHG2-RELATED"/>
    <property type="match status" value="1"/>
</dbReference>
<feature type="transmembrane region" description="Helical" evidence="4">
    <location>
        <begin position="42"/>
        <end position="63"/>
    </location>
</feature>
<comment type="similarity">
    <text evidence="2">Belongs to the CPA3 antiporters (TC 2.A.63) subunit G family.</text>
</comment>
<proteinExistence type="inferred from homology"/>
<accession>A0AB39HQ38</accession>
<protein>
    <submittedName>
        <fullName evidence="5">Na+/H+ antiporter subunit G</fullName>
    </submittedName>
</protein>
<reference evidence="5" key="1">
    <citation type="submission" date="2024-07" db="EMBL/GenBank/DDBJ databases">
        <title>Halotolerant mesophilic bacterium Ornithinibacillus sp. 4-3, sp. nov., isolated from soil.</title>
        <authorList>
            <person name="Sidarenka A.V."/>
            <person name="Guliayeva D.E."/>
            <person name="Leanovich S.I."/>
            <person name="Hileuskaya K.S."/>
            <person name="Akhremchuk A.E."/>
            <person name="Sikolenko M.A."/>
            <person name="Valentovich L.N."/>
        </authorList>
    </citation>
    <scope>NUCLEOTIDE SEQUENCE</scope>
    <source>
        <strain evidence="5">4-3</strain>
    </source>
</reference>
<feature type="transmembrane region" description="Helical" evidence="4">
    <location>
        <begin position="6"/>
        <end position="30"/>
    </location>
</feature>
<evidence type="ECO:0000256" key="4">
    <source>
        <dbReference type="SAM" id="Phobius"/>
    </source>
</evidence>
<dbReference type="EMBL" id="CP162599">
    <property type="protein sequence ID" value="XDK32767.1"/>
    <property type="molecule type" value="Genomic_DNA"/>
</dbReference>
<dbReference type="InterPro" id="IPR005133">
    <property type="entry name" value="PhaG_MnhG_YufB"/>
</dbReference>
<comment type="subcellular location">
    <subcellularLocation>
        <location evidence="1">Membrane</location>
        <topology evidence="1">Multi-pass membrane protein</topology>
    </subcellularLocation>
</comment>
<keyword evidence="3" id="KW-0050">Antiport</keyword>
<feature type="transmembrane region" description="Helical" evidence="4">
    <location>
        <begin position="69"/>
        <end position="91"/>
    </location>
</feature>
<keyword evidence="4" id="KW-0812">Transmembrane</keyword>
<keyword evidence="4" id="KW-0472">Membrane</keyword>
<dbReference type="PANTHER" id="PTHR34703">
    <property type="entry name" value="ANTIPORTER SUBUNIT MNHG2-RELATED"/>
    <property type="match status" value="1"/>
</dbReference>